<comment type="caution">
    <text evidence="2">The sequence shown here is derived from an EMBL/GenBank/DDBJ whole genome shotgun (WGS) entry which is preliminary data.</text>
</comment>
<name>A0A9P8T1P5_9ASCO</name>
<dbReference type="EMBL" id="JAEUBD010001274">
    <property type="protein sequence ID" value="KAH3662150.1"/>
    <property type="molecule type" value="Genomic_DNA"/>
</dbReference>
<evidence type="ECO:0000256" key="1">
    <source>
        <dbReference type="SAM" id="MobiDB-lite"/>
    </source>
</evidence>
<accession>A0A9P8T1P5</accession>
<gene>
    <name evidence="2" type="ORF">OGATHE_004885</name>
</gene>
<protein>
    <submittedName>
        <fullName evidence="2">Uncharacterized protein</fullName>
    </submittedName>
</protein>
<keyword evidence="3" id="KW-1185">Reference proteome</keyword>
<reference evidence="2" key="1">
    <citation type="journal article" date="2021" name="Open Biol.">
        <title>Shared evolutionary footprints suggest mitochondrial oxidative damage underlies multiple complex I losses in fungi.</title>
        <authorList>
            <person name="Schikora-Tamarit M.A."/>
            <person name="Marcet-Houben M."/>
            <person name="Nosek J."/>
            <person name="Gabaldon T."/>
        </authorList>
    </citation>
    <scope>NUCLEOTIDE SEQUENCE</scope>
    <source>
        <strain evidence="2">NCAIM Y.01608</strain>
    </source>
</reference>
<organism evidence="2 3">
    <name type="scientific">Ogataea polymorpha</name>
    <dbReference type="NCBI Taxonomy" id="460523"/>
    <lineage>
        <taxon>Eukaryota</taxon>
        <taxon>Fungi</taxon>
        <taxon>Dikarya</taxon>
        <taxon>Ascomycota</taxon>
        <taxon>Saccharomycotina</taxon>
        <taxon>Pichiomycetes</taxon>
        <taxon>Pichiales</taxon>
        <taxon>Pichiaceae</taxon>
        <taxon>Ogataea</taxon>
    </lineage>
</organism>
<feature type="region of interest" description="Disordered" evidence="1">
    <location>
        <begin position="1"/>
        <end position="36"/>
    </location>
</feature>
<proteinExistence type="predicted"/>
<evidence type="ECO:0000313" key="3">
    <source>
        <dbReference type="Proteomes" id="UP000788993"/>
    </source>
</evidence>
<feature type="non-terminal residue" evidence="2">
    <location>
        <position position="1"/>
    </location>
</feature>
<dbReference type="Proteomes" id="UP000788993">
    <property type="component" value="Unassembled WGS sequence"/>
</dbReference>
<evidence type="ECO:0000313" key="2">
    <source>
        <dbReference type="EMBL" id="KAH3662150.1"/>
    </source>
</evidence>
<sequence length="59" mass="5983">PDVPPPVSKRESDIPAATPAVPGSTGTPGSTADDILDTYANTSDEEVFNDASEAHSVAD</sequence>
<reference evidence="2" key="2">
    <citation type="submission" date="2021-01" db="EMBL/GenBank/DDBJ databases">
        <authorList>
            <person name="Schikora-Tamarit M.A."/>
        </authorList>
    </citation>
    <scope>NUCLEOTIDE SEQUENCE</scope>
    <source>
        <strain evidence="2">NCAIM Y.01608</strain>
    </source>
</reference>
<dbReference type="AlphaFoldDB" id="A0A9P8T1P5"/>